<dbReference type="AlphaFoldDB" id="A0A918UCZ6"/>
<evidence type="ECO:0000256" key="1">
    <source>
        <dbReference type="ARBA" id="ARBA00004651"/>
    </source>
</evidence>
<evidence type="ECO:0000256" key="3">
    <source>
        <dbReference type="ARBA" id="ARBA00022692"/>
    </source>
</evidence>
<dbReference type="EMBL" id="BMZA01000001">
    <property type="protein sequence ID" value="GGY91573.1"/>
    <property type="molecule type" value="Genomic_DNA"/>
</dbReference>
<feature type="transmembrane region" description="Helical" evidence="6">
    <location>
        <begin position="67"/>
        <end position="85"/>
    </location>
</feature>
<dbReference type="Pfam" id="PF03626">
    <property type="entry name" value="COX4_pro"/>
    <property type="match status" value="1"/>
</dbReference>
<evidence type="ECO:0000256" key="5">
    <source>
        <dbReference type="ARBA" id="ARBA00023136"/>
    </source>
</evidence>
<organism evidence="7 8">
    <name type="scientific">Novosphingobium colocasiae</name>
    <dbReference type="NCBI Taxonomy" id="1256513"/>
    <lineage>
        <taxon>Bacteria</taxon>
        <taxon>Pseudomonadati</taxon>
        <taxon>Pseudomonadota</taxon>
        <taxon>Alphaproteobacteria</taxon>
        <taxon>Sphingomonadales</taxon>
        <taxon>Sphingomonadaceae</taxon>
        <taxon>Novosphingobium</taxon>
    </lineage>
</organism>
<name>A0A918UCZ6_9SPHN</name>
<reference evidence="7" key="1">
    <citation type="journal article" date="2014" name="Int. J. Syst. Evol. Microbiol.">
        <title>Complete genome sequence of Corynebacterium casei LMG S-19264T (=DSM 44701T), isolated from a smear-ripened cheese.</title>
        <authorList>
            <consortium name="US DOE Joint Genome Institute (JGI-PGF)"/>
            <person name="Walter F."/>
            <person name="Albersmeier A."/>
            <person name="Kalinowski J."/>
            <person name="Ruckert C."/>
        </authorList>
    </citation>
    <scope>NUCLEOTIDE SEQUENCE</scope>
    <source>
        <strain evidence="7">KCTC 32255</strain>
    </source>
</reference>
<dbReference type="GO" id="GO:0005886">
    <property type="term" value="C:plasma membrane"/>
    <property type="evidence" value="ECO:0007669"/>
    <property type="project" value="UniProtKB-SubCell"/>
</dbReference>
<dbReference type="Proteomes" id="UP000648075">
    <property type="component" value="Unassembled WGS sequence"/>
</dbReference>
<protein>
    <submittedName>
        <fullName evidence="7">Uncharacterized protein</fullName>
    </submittedName>
</protein>
<evidence type="ECO:0000256" key="4">
    <source>
        <dbReference type="ARBA" id="ARBA00022989"/>
    </source>
</evidence>
<comment type="subcellular location">
    <subcellularLocation>
        <location evidence="1">Cell membrane</location>
        <topology evidence="1">Multi-pass membrane protein</topology>
    </subcellularLocation>
</comment>
<keyword evidence="4 6" id="KW-1133">Transmembrane helix</keyword>
<dbReference type="RefSeq" id="WP_189619302.1">
    <property type="nucleotide sequence ID" value="NZ_BMZA01000001.1"/>
</dbReference>
<sequence length="90" mass="9452">MTGKLLAARNAWVLLLVISAVSFLAAELVGQRTVAIAAIMIIAAVKIAVILVRFMDVSTAPVAIRRYLYVWTGAVAAAVIALWQVSATAG</sequence>
<keyword evidence="8" id="KW-1185">Reference proteome</keyword>
<evidence type="ECO:0000313" key="8">
    <source>
        <dbReference type="Proteomes" id="UP000648075"/>
    </source>
</evidence>
<dbReference type="InterPro" id="IPR005171">
    <property type="entry name" value="Cyt_c_oxidase_su4_prok"/>
</dbReference>
<accession>A0A918UCZ6</accession>
<gene>
    <name evidence="7" type="ORF">GCM10011614_02840</name>
</gene>
<feature type="transmembrane region" description="Helical" evidence="6">
    <location>
        <begin position="35"/>
        <end position="55"/>
    </location>
</feature>
<evidence type="ECO:0000256" key="6">
    <source>
        <dbReference type="SAM" id="Phobius"/>
    </source>
</evidence>
<evidence type="ECO:0000313" key="7">
    <source>
        <dbReference type="EMBL" id="GGY91573.1"/>
    </source>
</evidence>
<keyword evidence="2" id="KW-1003">Cell membrane</keyword>
<evidence type="ECO:0000256" key="2">
    <source>
        <dbReference type="ARBA" id="ARBA00022475"/>
    </source>
</evidence>
<keyword evidence="3 6" id="KW-0812">Transmembrane</keyword>
<comment type="caution">
    <text evidence="7">The sequence shown here is derived from an EMBL/GenBank/DDBJ whole genome shotgun (WGS) entry which is preliminary data.</text>
</comment>
<proteinExistence type="predicted"/>
<keyword evidence="5 6" id="KW-0472">Membrane</keyword>
<reference evidence="7" key="2">
    <citation type="submission" date="2020-09" db="EMBL/GenBank/DDBJ databases">
        <authorList>
            <person name="Sun Q."/>
            <person name="Kim S."/>
        </authorList>
    </citation>
    <scope>NUCLEOTIDE SEQUENCE</scope>
    <source>
        <strain evidence="7">KCTC 32255</strain>
    </source>
</reference>